<reference evidence="1" key="1">
    <citation type="submission" date="2020-08" db="EMBL/GenBank/DDBJ databases">
        <title>Multicomponent nature underlies the extraordinary mechanical properties of spider dragline silk.</title>
        <authorList>
            <person name="Kono N."/>
            <person name="Nakamura H."/>
            <person name="Mori M."/>
            <person name="Yoshida Y."/>
            <person name="Ohtoshi R."/>
            <person name="Malay A.D."/>
            <person name="Moran D.A.P."/>
            <person name="Tomita M."/>
            <person name="Numata K."/>
            <person name="Arakawa K."/>
        </authorList>
    </citation>
    <scope>NUCLEOTIDE SEQUENCE</scope>
</reference>
<proteinExistence type="predicted"/>
<accession>A0A8X6UKS8</accession>
<name>A0A8X6UKS8_NEPPI</name>
<gene>
    <name evidence="1" type="ORF">NPIL_528571</name>
</gene>
<dbReference type="AlphaFoldDB" id="A0A8X6UKS8"/>
<sequence>MSIIIVGNEAQAVVHSGSENPILKTRCIRSIPTKCHREIILISSFREKIFAKTSNVPISITSSGNPVEIPFEIMEKQHQPYLLNSHAYNINKCLVSFGPKLQILRHSPFSCEKEDGTASWKNLIVSSSVQERAL</sequence>
<dbReference type="EMBL" id="BMAW01129827">
    <property type="protein sequence ID" value="GFU32121.1"/>
    <property type="molecule type" value="Genomic_DNA"/>
</dbReference>
<keyword evidence="2" id="KW-1185">Reference proteome</keyword>
<evidence type="ECO:0000313" key="1">
    <source>
        <dbReference type="EMBL" id="GFU32121.1"/>
    </source>
</evidence>
<organism evidence="1 2">
    <name type="scientific">Nephila pilipes</name>
    <name type="common">Giant wood spider</name>
    <name type="synonym">Nephila maculata</name>
    <dbReference type="NCBI Taxonomy" id="299642"/>
    <lineage>
        <taxon>Eukaryota</taxon>
        <taxon>Metazoa</taxon>
        <taxon>Ecdysozoa</taxon>
        <taxon>Arthropoda</taxon>
        <taxon>Chelicerata</taxon>
        <taxon>Arachnida</taxon>
        <taxon>Araneae</taxon>
        <taxon>Araneomorphae</taxon>
        <taxon>Entelegynae</taxon>
        <taxon>Araneoidea</taxon>
        <taxon>Nephilidae</taxon>
        <taxon>Nephila</taxon>
    </lineage>
</organism>
<dbReference type="Proteomes" id="UP000887013">
    <property type="component" value="Unassembled WGS sequence"/>
</dbReference>
<comment type="caution">
    <text evidence="1">The sequence shown here is derived from an EMBL/GenBank/DDBJ whole genome shotgun (WGS) entry which is preliminary data.</text>
</comment>
<protein>
    <submittedName>
        <fullName evidence="1">Uncharacterized protein</fullName>
    </submittedName>
</protein>
<evidence type="ECO:0000313" key="2">
    <source>
        <dbReference type="Proteomes" id="UP000887013"/>
    </source>
</evidence>